<feature type="transmembrane region" description="Helical" evidence="1">
    <location>
        <begin position="56"/>
        <end position="80"/>
    </location>
</feature>
<feature type="transmembrane region" description="Helical" evidence="1">
    <location>
        <begin position="335"/>
        <end position="352"/>
    </location>
</feature>
<name>A0ABQ3G1S2_9BURK</name>
<proteinExistence type="predicted"/>
<evidence type="ECO:0000259" key="2">
    <source>
        <dbReference type="Pfam" id="PF04235"/>
    </source>
</evidence>
<dbReference type="EMBL" id="BMYK01000007">
    <property type="protein sequence ID" value="GHC83817.1"/>
    <property type="molecule type" value="Genomic_DNA"/>
</dbReference>
<gene>
    <name evidence="3" type="ORF">GCM10007320_27720</name>
</gene>
<dbReference type="PANTHER" id="PTHR30590">
    <property type="entry name" value="INNER MEMBRANE PROTEIN"/>
    <property type="match status" value="1"/>
</dbReference>
<comment type="caution">
    <text evidence="3">The sequence shown here is derived from an EMBL/GenBank/DDBJ whole genome shotgun (WGS) entry which is preliminary data.</text>
</comment>
<evidence type="ECO:0000313" key="3">
    <source>
        <dbReference type="EMBL" id="GHC83817.1"/>
    </source>
</evidence>
<feature type="transmembrane region" description="Helical" evidence="1">
    <location>
        <begin position="192"/>
        <end position="218"/>
    </location>
</feature>
<evidence type="ECO:0000313" key="4">
    <source>
        <dbReference type="Proteomes" id="UP000626210"/>
    </source>
</evidence>
<sequence length="368" mass="39773">MTAARARDRLADTLRALAMLSVLVVNAIGYAAAPWGPMLGVRAPADSMAAALTQGLVGALLQGKGVAMLSFVFGMSLWLAARRLGRQPARQRGLARNRRLFGLGVVHGVFVYFGDILTLYALVSRPLLRRLHMPWRSLRRHLGRALVWALLTKFAWLLVLVGLGADPDTSSVPSFATVRGAWPFLQLNAGSYAFALATSLVMAGTVTYLCMVCGVAAARLRLLTHRRWRPALRRWLWRGGPLLLALGAVYGWGCAALAPTDPVRPWIDALGDLTAIPWAACYVAALALASGGGRAPWCGWFSPLGQRTLSLYIGHSLLCVALFSGLGWALAASTLQTVLFAVGLWALALVAARRSQGRWPLEAWMARR</sequence>
<accession>A0ABQ3G1S2</accession>
<dbReference type="InterPro" id="IPR007349">
    <property type="entry name" value="DUF418"/>
</dbReference>
<organism evidence="3 4">
    <name type="scientific">Pseudorhodoferax aquiterrae</name>
    <dbReference type="NCBI Taxonomy" id="747304"/>
    <lineage>
        <taxon>Bacteria</taxon>
        <taxon>Pseudomonadati</taxon>
        <taxon>Pseudomonadota</taxon>
        <taxon>Betaproteobacteria</taxon>
        <taxon>Burkholderiales</taxon>
        <taxon>Comamonadaceae</taxon>
    </lineage>
</organism>
<dbReference type="RefSeq" id="WP_189687541.1">
    <property type="nucleotide sequence ID" value="NZ_BMYK01000007.1"/>
</dbReference>
<feature type="transmembrane region" description="Helical" evidence="1">
    <location>
        <begin position="270"/>
        <end position="289"/>
    </location>
</feature>
<dbReference type="Pfam" id="PF04235">
    <property type="entry name" value="DUF418"/>
    <property type="match status" value="1"/>
</dbReference>
<dbReference type="PANTHER" id="PTHR30590:SF2">
    <property type="entry name" value="INNER MEMBRANE PROTEIN"/>
    <property type="match status" value="1"/>
</dbReference>
<dbReference type="Proteomes" id="UP000626210">
    <property type="component" value="Unassembled WGS sequence"/>
</dbReference>
<keyword evidence="1" id="KW-1133">Transmembrane helix</keyword>
<keyword evidence="4" id="KW-1185">Reference proteome</keyword>
<feature type="transmembrane region" description="Helical" evidence="1">
    <location>
        <begin position="100"/>
        <end position="124"/>
    </location>
</feature>
<reference evidence="4" key="1">
    <citation type="journal article" date="2019" name="Int. J. Syst. Evol. Microbiol.">
        <title>The Global Catalogue of Microorganisms (GCM) 10K type strain sequencing project: providing services to taxonomists for standard genome sequencing and annotation.</title>
        <authorList>
            <consortium name="The Broad Institute Genomics Platform"/>
            <consortium name="The Broad Institute Genome Sequencing Center for Infectious Disease"/>
            <person name="Wu L."/>
            <person name="Ma J."/>
        </authorList>
    </citation>
    <scope>NUCLEOTIDE SEQUENCE [LARGE SCALE GENOMIC DNA]</scope>
    <source>
        <strain evidence="4">KCTC 23314</strain>
    </source>
</reference>
<dbReference type="InterPro" id="IPR052529">
    <property type="entry name" value="Bact_Transport_Assoc"/>
</dbReference>
<protein>
    <recommendedName>
        <fullName evidence="2">DUF418 domain-containing protein</fullName>
    </recommendedName>
</protein>
<feature type="domain" description="DUF418" evidence="2">
    <location>
        <begin position="218"/>
        <end position="353"/>
    </location>
</feature>
<feature type="transmembrane region" description="Helical" evidence="1">
    <location>
        <begin position="309"/>
        <end position="329"/>
    </location>
</feature>
<keyword evidence="1" id="KW-0812">Transmembrane</keyword>
<evidence type="ECO:0000256" key="1">
    <source>
        <dbReference type="SAM" id="Phobius"/>
    </source>
</evidence>
<keyword evidence="1" id="KW-0472">Membrane</keyword>
<feature type="transmembrane region" description="Helical" evidence="1">
    <location>
        <begin position="16"/>
        <end position="35"/>
    </location>
</feature>
<feature type="transmembrane region" description="Helical" evidence="1">
    <location>
        <begin position="239"/>
        <end position="258"/>
    </location>
</feature>